<proteinExistence type="predicted"/>
<keyword evidence="2" id="KW-1185">Reference proteome</keyword>
<accession>A0A4Y2SIE6</accession>
<organism evidence="1 2">
    <name type="scientific">Araneus ventricosus</name>
    <name type="common">Orbweaver spider</name>
    <name type="synonym">Epeira ventricosa</name>
    <dbReference type="NCBI Taxonomy" id="182803"/>
    <lineage>
        <taxon>Eukaryota</taxon>
        <taxon>Metazoa</taxon>
        <taxon>Ecdysozoa</taxon>
        <taxon>Arthropoda</taxon>
        <taxon>Chelicerata</taxon>
        <taxon>Arachnida</taxon>
        <taxon>Araneae</taxon>
        <taxon>Araneomorphae</taxon>
        <taxon>Entelegynae</taxon>
        <taxon>Araneoidea</taxon>
        <taxon>Araneidae</taxon>
        <taxon>Araneus</taxon>
    </lineage>
</organism>
<dbReference type="Proteomes" id="UP000499080">
    <property type="component" value="Unassembled WGS sequence"/>
</dbReference>
<dbReference type="AlphaFoldDB" id="A0A4Y2SIE6"/>
<comment type="caution">
    <text evidence="1">The sequence shown here is derived from an EMBL/GenBank/DDBJ whole genome shotgun (WGS) entry which is preliminary data.</text>
</comment>
<evidence type="ECO:0000313" key="1">
    <source>
        <dbReference type="EMBL" id="GBN87661.1"/>
    </source>
</evidence>
<name>A0A4Y2SIE6_ARAVE</name>
<gene>
    <name evidence="1" type="ORF">AVEN_210334_1</name>
</gene>
<protein>
    <submittedName>
        <fullName evidence="1">Uncharacterized protein</fullName>
    </submittedName>
</protein>
<sequence>MRKYWSSERLLWYGEPTPVRPSRSSVNLICRQCSSQNHLSRKVSFSAFFADASRKNGPFKSSLDNSLSSTVLKPHEGKKMKTVALSKLGLPSHSLLPSHHQPKLSLPILS</sequence>
<reference evidence="1 2" key="1">
    <citation type="journal article" date="2019" name="Sci. Rep.">
        <title>Orb-weaving spider Araneus ventricosus genome elucidates the spidroin gene catalogue.</title>
        <authorList>
            <person name="Kono N."/>
            <person name="Nakamura H."/>
            <person name="Ohtoshi R."/>
            <person name="Moran D.A.P."/>
            <person name="Shinohara A."/>
            <person name="Yoshida Y."/>
            <person name="Fujiwara M."/>
            <person name="Mori M."/>
            <person name="Tomita M."/>
            <person name="Arakawa K."/>
        </authorList>
    </citation>
    <scope>NUCLEOTIDE SEQUENCE [LARGE SCALE GENOMIC DNA]</scope>
</reference>
<dbReference type="EMBL" id="BGPR01021904">
    <property type="protein sequence ID" value="GBN87661.1"/>
    <property type="molecule type" value="Genomic_DNA"/>
</dbReference>
<evidence type="ECO:0000313" key="2">
    <source>
        <dbReference type="Proteomes" id="UP000499080"/>
    </source>
</evidence>